<feature type="transmembrane region" description="Helical" evidence="1">
    <location>
        <begin position="21"/>
        <end position="39"/>
    </location>
</feature>
<protein>
    <recommendedName>
        <fullName evidence="4">Transmembrane protein</fullName>
    </recommendedName>
</protein>
<feature type="transmembrane region" description="Helical" evidence="1">
    <location>
        <begin position="75"/>
        <end position="99"/>
    </location>
</feature>
<keyword evidence="3" id="KW-1185">Reference proteome</keyword>
<proteinExistence type="predicted"/>
<gene>
    <name evidence="2" type="ORF">N4S67_10180</name>
</gene>
<keyword evidence="1" id="KW-0812">Transmembrane</keyword>
<dbReference type="Proteomes" id="UP001206639">
    <property type="component" value="Unassembled WGS sequence"/>
</dbReference>
<evidence type="ECO:0008006" key="4">
    <source>
        <dbReference type="Google" id="ProtNLM"/>
    </source>
</evidence>
<reference evidence="3" key="1">
    <citation type="submission" date="2023-07" db="EMBL/GenBank/DDBJ databases">
        <authorList>
            <person name="Deng Y."/>
            <person name="Zhang Y.-Q."/>
        </authorList>
    </citation>
    <scope>NUCLEOTIDE SEQUENCE [LARGE SCALE GENOMIC DNA]</scope>
    <source>
        <strain evidence="3">CPCC 205710</strain>
    </source>
</reference>
<keyword evidence="1" id="KW-1133">Transmembrane helix</keyword>
<evidence type="ECO:0000313" key="3">
    <source>
        <dbReference type="Proteomes" id="UP001206639"/>
    </source>
</evidence>
<dbReference type="RefSeq" id="WP_260992820.1">
    <property type="nucleotide sequence ID" value="NZ_JAODWD010000002.1"/>
</dbReference>
<evidence type="ECO:0000313" key="2">
    <source>
        <dbReference type="EMBL" id="MCT7658789.1"/>
    </source>
</evidence>
<dbReference type="EMBL" id="JAODWD010000002">
    <property type="protein sequence ID" value="MCT7658789.1"/>
    <property type="molecule type" value="Genomic_DNA"/>
</dbReference>
<keyword evidence="1" id="KW-0472">Membrane</keyword>
<name>A0ABT2M956_9MYCO</name>
<accession>A0ABT2M956</accession>
<organism evidence="2 3">
    <name type="scientific">Mycobacterium deserti</name>
    <dbReference type="NCBI Taxonomy" id="2978347"/>
    <lineage>
        <taxon>Bacteria</taxon>
        <taxon>Bacillati</taxon>
        <taxon>Actinomycetota</taxon>
        <taxon>Actinomycetes</taxon>
        <taxon>Mycobacteriales</taxon>
        <taxon>Mycobacteriaceae</taxon>
        <taxon>Mycobacterium</taxon>
    </lineage>
</organism>
<comment type="caution">
    <text evidence="2">The sequence shown here is derived from an EMBL/GenBank/DDBJ whole genome shotgun (WGS) entry which is preliminary data.</text>
</comment>
<feature type="transmembrane region" description="Helical" evidence="1">
    <location>
        <begin position="45"/>
        <end position="63"/>
    </location>
</feature>
<sequence length="103" mass="10946">MTHDAEKRFDQPGAFRTAATYVGVVVAIAALAFAVYVVLARESVVSASTVPAILFVGGVGAFVKTYREWKAQGAWVAWQGAGWFLLVSMLFCLSIPGAAMMAT</sequence>
<evidence type="ECO:0000256" key="1">
    <source>
        <dbReference type="SAM" id="Phobius"/>
    </source>
</evidence>